<dbReference type="EMBL" id="JAANIB010007425">
    <property type="protein sequence ID" value="KAG5326160.1"/>
    <property type="molecule type" value="Genomic_DNA"/>
</dbReference>
<dbReference type="InterPro" id="IPR004117">
    <property type="entry name" value="7tm6_olfct_rcpt"/>
</dbReference>
<dbReference type="PANTHER" id="PTHR21137">
    <property type="entry name" value="ODORANT RECEPTOR"/>
    <property type="match status" value="1"/>
</dbReference>
<evidence type="ECO:0000256" key="6">
    <source>
        <dbReference type="ARBA" id="ARBA00022989"/>
    </source>
</evidence>
<evidence type="ECO:0000256" key="3">
    <source>
        <dbReference type="ARBA" id="ARBA00022606"/>
    </source>
</evidence>
<evidence type="ECO:0000256" key="8">
    <source>
        <dbReference type="ARBA" id="ARBA00023170"/>
    </source>
</evidence>
<reference evidence="11 12" key="1">
    <citation type="submission" date="2020-02" db="EMBL/GenBank/DDBJ databases">
        <title>Relaxed selection underlies rapid genomic changes in the transitions from sociality to social parasitism in ants.</title>
        <authorList>
            <person name="Bi X."/>
        </authorList>
    </citation>
    <scope>NUCLEOTIDE SEQUENCE [LARGE SCALE GENOMIC DNA]</scope>
    <source>
        <strain evidence="11">BGI-DK2014b</strain>
        <tissue evidence="11">Whole body</tissue>
    </source>
</reference>
<name>A0A836FWV9_9HYME</name>
<organism evidence="11 12">
    <name type="scientific">Acromyrmex heyeri</name>
    <dbReference type="NCBI Taxonomy" id="230685"/>
    <lineage>
        <taxon>Eukaryota</taxon>
        <taxon>Metazoa</taxon>
        <taxon>Ecdysozoa</taxon>
        <taxon>Arthropoda</taxon>
        <taxon>Hexapoda</taxon>
        <taxon>Insecta</taxon>
        <taxon>Pterygota</taxon>
        <taxon>Neoptera</taxon>
        <taxon>Endopterygota</taxon>
        <taxon>Hymenoptera</taxon>
        <taxon>Apocrita</taxon>
        <taxon>Aculeata</taxon>
        <taxon>Formicoidea</taxon>
        <taxon>Formicidae</taxon>
        <taxon>Myrmicinae</taxon>
        <taxon>Acromyrmex</taxon>
    </lineage>
</organism>
<evidence type="ECO:0000313" key="12">
    <source>
        <dbReference type="Proteomes" id="UP000670152"/>
    </source>
</evidence>
<keyword evidence="6 10" id="KW-1133">Transmembrane helix</keyword>
<keyword evidence="3" id="KW-0716">Sensory transduction</keyword>
<dbReference type="GO" id="GO:0005886">
    <property type="term" value="C:plasma membrane"/>
    <property type="evidence" value="ECO:0007669"/>
    <property type="project" value="UniProtKB-SubCell"/>
</dbReference>
<feature type="transmembrane region" description="Helical" evidence="10">
    <location>
        <begin position="153"/>
        <end position="173"/>
    </location>
</feature>
<feature type="transmembrane region" description="Helical" evidence="10">
    <location>
        <begin position="180"/>
        <end position="199"/>
    </location>
</feature>
<feature type="transmembrane region" description="Helical" evidence="10">
    <location>
        <begin position="1106"/>
        <end position="1125"/>
    </location>
</feature>
<feature type="transmembrane region" description="Helical" evidence="10">
    <location>
        <begin position="743"/>
        <end position="765"/>
    </location>
</feature>
<keyword evidence="4 10" id="KW-0812">Transmembrane</keyword>
<keyword evidence="8" id="KW-0675">Receptor</keyword>
<sequence>NNTLRYTSLIGTTCSFIALMSLFTDFRHKRLTYREWVPYNYSSYMTYYFTYAQQMISTFHCASVNVACDTLLCGLLMHICCQLEILEYRLKNISNNEFTLGFCVRHHNRILEFTETVNVKFTKIIGFQFLSSMMIICSNLYQVTKATLNSDHISLIMFTCCMLMEIFIYCWFGNQIKLKLYVMAMLYTFTILQIMDIVLCVDNADDFTNNINMMLTTLASCYKIFIFSINYENFVTLINYLTEEPFKPLDSDEMKIQRQYDKIIRFAQIVNIKFTKIIGFQFMASMMIFCSNLYQLTKSTLNADHFSLILYTGCMLTQIFIYCWFGNKVKLKWMLRNDVGKKSEMPVLKFTLTVLAVAGCWRPTSWTSLFRHMIYNAYTASMIITLYIFAMTQIMELILRADNADTIGDALFNALISLLACYKAIVIRINHDSITMLIDNLVEKPFKPVDLSENMIREKFDKRITDNIYMTLTVFIATYKITTMWVIKEHVITIINVLKEKPFKPSESCEVIIRQKYDKTIKKYAVWYYGLVQVTVICIILNAIFMDFMEGNLTYKAWVPFDYTLSIIFLLIFTHQMIGMSICAAVNVACDSLITGLLQEICCQFEILEYRLTKILHEKHILHDCVRHHNRIYEYARIVNHRFAKIIALQFAVSMLVVCANLYKLAAISLLMINGSLVTLILYTACMLSQIFLYCWFGNELKLRSTKVANSIYNIKWQELDNENKKSLLLIMRRSMIPIEFKSTVVITLNLDSAFTISQIMNIALNINNFDEISDNIYMTLAVFIATYKIVTMWIIKEHVVTIVNVLKEEPFKPSESCEIIIRQRYDKTIRYAHMVNRRFAKIIALQFAVSMLVVCANLYKLASISIVMINGSLVTLIMYTACMLSQIFLYCWFGNELKLKTYAIFLISSLYLFLISQFINITLNVGNSDEFTDALYMMLTIFIAGYKQVYMWVDRKNFMIIINILNEKPFAPYETHEIMIQEKFEKLIQNNMRKYLIIVLMSIASIVTMSVSTDFMKRNLTYKAWIPFDYSSPAIYFVVYIHQLIAMSTSGIVNVACESLLCGFLLHICCQFEILGYRLTKLPHDQNSLRDCVRHHNRIFENSTLRYLILIMATIISIVLTSVFTELSNRNLTYKAWVPFNYSYPALYFLVYTHQLIGMATSGIVNVACESIICGLLLHICCQLEILEYRLTKMTHDEDVLRNCVSHHNRIFEYAYTVNNMFAKIIGLQFAVSMLVVCSNLYRIAMATDYVTFISLMMYTGAILTQIFIYCWFGNEVKAKSLQLMNNIYNIQWPSLSNSNKKGLLIVMRRAMNPIEFSSAYIITMNLESFVAVNRKNVRMLVNVLREKPFKPNEFHEITIRQQFDKRIQNVAMRYLTLVGSAVVVVIISSIFMDLSKGNLTYRAWIPFDYSTPIAFTFVYTNQMIGMSCSGLVNVACESLVCGFLLHICCQFEILEYRLKNINQNQNILRECINHHNYIVKYAHTINDKFAKIIAVQFAVSMMVVCSNLYRMAMATEYLKIVPLMMYTGCMLAQIFIYCWFGNEVKLKSLQLANSVYNINWLELSNSSKKGLLIIMKRSTFPIEFSSAYIITMNLESFVALLKMSYSSFNLLHQTQEQ</sequence>
<evidence type="ECO:0000256" key="7">
    <source>
        <dbReference type="ARBA" id="ARBA00023136"/>
    </source>
</evidence>
<evidence type="ECO:0000256" key="4">
    <source>
        <dbReference type="ARBA" id="ARBA00022692"/>
    </source>
</evidence>
<feature type="transmembrane region" description="Helical" evidence="10">
    <location>
        <begin position="675"/>
        <end position="697"/>
    </location>
</feature>
<evidence type="ECO:0000256" key="10">
    <source>
        <dbReference type="SAM" id="Phobius"/>
    </source>
</evidence>
<feature type="transmembrane region" description="Helical" evidence="10">
    <location>
        <begin position="1137"/>
        <end position="1158"/>
    </location>
</feature>
<feature type="transmembrane region" description="Helical" evidence="10">
    <location>
        <begin position="1372"/>
        <end position="1393"/>
    </location>
</feature>
<feature type="transmembrane region" description="Helical" evidence="10">
    <location>
        <begin position="903"/>
        <end position="924"/>
    </location>
</feature>
<dbReference type="GO" id="GO:0004984">
    <property type="term" value="F:olfactory receptor activity"/>
    <property type="evidence" value="ECO:0007669"/>
    <property type="project" value="InterPro"/>
</dbReference>
<feature type="transmembrane region" description="Helical" evidence="10">
    <location>
        <begin position="1251"/>
        <end position="1274"/>
    </location>
</feature>
<feature type="non-terminal residue" evidence="11">
    <location>
        <position position="1"/>
    </location>
</feature>
<accession>A0A836FWV9</accession>
<gene>
    <name evidence="11" type="primary">Or46a_1</name>
    <name evidence="11" type="ORF">G6Z77_0004354</name>
</gene>
<dbReference type="PANTHER" id="PTHR21137:SF35">
    <property type="entry name" value="ODORANT RECEPTOR 19A-RELATED"/>
    <property type="match status" value="1"/>
</dbReference>
<evidence type="ECO:0000313" key="11">
    <source>
        <dbReference type="EMBL" id="KAG5326160.1"/>
    </source>
</evidence>
<feature type="non-terminal residue" evidence="11">
    <location>
        <position position="1619"/>
    </location>
</feature>
<keyword evidence="7 10" id="KW-0472">Membrane</keyword>
<evidence type="ECO:0000256" key="9">
    <source>
        <dbReference type="ARBA" id="ARBA00023224"/>
    </source>
</evidence>
<feature type="transmembrane region" description="Helical" evidence="10">
    <location>
        <begin position="643"/>
        <end position="663"/>
    </location>
</feature>
<feature type="transmembrane region" description="Helical" evidence="10">
    <location>
        <begin position="376"/>
        <end position="399"/>
    </location>
</feature>
<feature type="transmembrane region" description="Helical" evidence="10">
    <location>
        <begin position="306"/>
        <end position="325"/>
    </location>
</feature>
<feature type="transmembrane region" description="Helical" evidence="10">
    <location>
        <begin position="1034"/>
        <end position="1054"/>
    </location>
</feature>
<protein>
    <submittedName>
        <fullName evidence="11">OR46A protein</fullName>
    </submittedName>
</protein>
<comment type="subcellular location">
    <subcellularLocation>
        <location evidence="1">Cell membrane</location>
        <topology evidence="1">Multi-pass membrane protein</topology>
    </subcellularLocation>
</comment>
<comment type="caution">
    <text evidence="11">The sequence shown here is derived from an EMBL/GenBank/DDBJ whole genome shotgun (WGS) entry which is preliminary data.</text>
</comment>
<dbReference type="OrthoDB" id="6597368at2759"/>
<evidence type="ECO:0000256" key="1">
    <source>
        <dbReference type="ARBA" id="ARBA00004651"/>
    </source>
</evidence>
<dbReference type="Pfam" id="PF02949">
    <property type="entry name" value="7tm_6"/>
    <property type="match status" value="6"/>
</dbReference>
<feature type="transmembrane region" description="Helical" evidence="10">
    <location>
        <begin position="211"/>
        <end position="231"/>
    </location>
</feature>
<feature type="transmembrane region" description="Helical" evidence="10">
    <location>
        <begin position="840"/>
        <end position="860"/>
    </location>
</feature>
<dbReference type="GO" id="GO:0005549">
    <property type="term" value="F:odorant binding"/>
    <property type="evidence" value="ECO:0007669"/>
    <property type="project" value="InterPro"/>
</dbReference>
<feature type="transmembrane region" description="Helical" evidence="10">
    <location>
        <begin position="777"/>
        <end position="796"/>
    </location>
</feature>
<feature type="transmembrane region" description="Helical" evidence="10">
    <location>
        <begin position="1226"/>
        <end position="1245"/>
    </location>
</feature>
<feature type="transmembrane region" description="Helical" evidence="10">
    <location>
        <begin position="124"/>
        <end position="141"/>
    </location>
</feature>
<evidence type="ECO:0000256" key="5">
    <source>
        <dbReference type="ARBA" id="ARBA00022725"/>
    </source>
</evidence>
<feature type="transmembrane region" description="Helical" evidence="10">
    <location>
        <begin position="866"/>
        <end position="891"/>
    </location>
</feature>
<feature type="transmembrane region" description="Helical" evidence="10">
    <location>
        <begin position="1523"/>
        <end position="1542"/>
    </location>
</feature>
<feature type="transmembrane region" description="Helical" evidence="10">
    <location>
        <begin position="1491"/>
        <end position="1511"/>
    </location>
</feature>
<feature type="transmembrane region" description="Helical" evidence="10">
    <location>
        <begin position="565"/>
        <end position="590"/>
    </location>
</feature>
<evidence type="ECO:0000256" key="2">
    <source>
        <dbReference type="ARBA" id="ARBA00022475"/>
    </source>
</evidence>
<feature type="transmembrane region" description="Helical" evidence="10">
    <location>
        <begin position="411"/>
        <end position="429"/>
    </location>
</feature>
<feature type="transmembrane region" description="Helical" evidence="10">
    <location>
        <begin position="274"/>
        <end position="294"/>
    </location>
</feature>
<keyword evidence="5" id="KW-0552">Olfaction</keyword>
<feature type="transmembrane region" description="Helical" evidence="10">
    <location>
        <begin position="936"/>
        <end position="954"/>
    </location>
</feature>
<feature type="transmembrane region" description="Helical" evidence="10">
    <location>
        <begin position="524"/>
        <end position="545"/>
    </location>
</feature>
<dbReference type="GO" id="GO:0007165">
    <property type="term" value="P:signal transduction"/>
    <property type="evidence" value="ECO:0007669"/>
    <property type="project" value="UniProtKB-KW"/>
</dbReference>
<keyword evidence="2" id="KW-1003">Cell membrane</keyword>
<feature type="transmembrane region" description="Helical" evidence="10">
    <location>
        <begin position="6"/>
        <end position="24"/>
    </location>
</feature>
<feature type="transmembrane region" description="Helical" evidence="10">
    <location>
        <begin position="996"/>
        <end position="1014"/>
    </location>
</feature>
<keyword evidence="12" id="KW-1185">Reference proteome</keyword>
<keyword evidence="9" id="KW-0807">Transducer</keyword>
<proteinExistence type="predicted"/>
<dbReference type="Proteomes" id="UP000670152">
    <property type="component" value="Unassembled WGS sequence"/>
</dbReference>